<evidence type="ECO:0000256" key="1">
    <source>
        <dbReference type="ARBA" id="ARBA00004613"/>
    </source>
</evidence>
<dbReference type="InterPro" id="IPR052680">
    <property type="entry name" value="Glyco_Hormone_Alpha"/>
</dbReference>
<evidence type="ECO:0000256" key="5">
    <source>
        <dbReference type="SAM" id="SignalP"/>
    </source>
</evidence>
<evidence type="ECO:0000256" key="2">
    <source>
        <dbReference type="ARBA" id="ARBA00022525"/>
    </source>
</evidence>
<evidence type="ECO:0000313" key="8">
    <source>
        <dbReference type="RefSeq" id="XP_019625283.1"/>
    </source>
</evidence>
<dbReference type="GO" id="GO:0007166">
    <property type="term" value="P:cell surface receptor signaling pathway"/>
    <property type="evidence" value="ECO:0007669"/>
    <property type="project" value="TreeGrafter"/>
</dbReference>
<evidence type="ECO:0000256" key="4">
    <source>
        <dbReference type="ARBA" id="ARBA00023157"/>
    </source>
</evidence>
<feature type="signal peptide" evidence="5">
    <location>
        <begin position="1"/>
        <end position="21"/>
    </location>
</feature>
<keyword evidence="7" id="KW-1185">Reference proteome</keyword>
<organism evidence="7 8">
    <name type="scientific">Branchiostoma belcheri</name>
    <name type="common">Amphioxus</name>
    <dbReference type="NCBI Taxonomy" id="7741"/>
    <lineage>
        <taxon>Eukaryota</taxon>
        <taxon>Metazoa</taxon>
        <taxon>Chordata</taxon>
        <taxon>Cephalochordata</taxon>
        <taxon>Leptocardii</taxon>
        <taxon>Amphioxiformes</taxon>
        <taxon>Branchiostomatidae</taxon>
        <taxon>Branchiostoma</taxon>
    </lineage>
</organism>
<dbReference type="PANTHER" id="PTHR31129:SF2">
    <property type="entry name" value="GLYCOPROTEIN HORMONE ALPHA-2"/>
    <property type="match status" value="1"/>
</dbReference>
<sequence length="158" mass="17018">MARFIPLLALLSAAFCLGVAGVLSTADERMQNEVEPSDTGDVANLQMASEWDLALHRARQTDDCRLAGYIKRIAMPWCHTATVLINACRGHCESQTSLSSYATVQASGGLQVSTTRASCCTIATTHQVSFNLVCWNGVRTYTIESAASCTCGVCDYNQ</sequence>
<dbReference type="GO" id="GO:0051427">
    <property type="term" value="F:hormone receptor binding"/>
    <property type="evidence" value="ECO:0007669"/>
    <property type="project" value="TreeGrafter"/>
</dbReference>
<dbReference type="Pfam" id="PF03045">
    <property type="entry name" value="DAN"/>
    <property type="match status" value="1"/>
</dbReference>
<evidence type="ECO:0000259" key="6">
    <source>
        <dbReference type="Pfam" id="PF03045"/>
    </source>
</evidence>
<reference evidence="8" key="1">
    <citation type="submission" date="2025-08" db="UniProtKB">
        <authorList>
            <consortium name="RefSeq"/>
        </authorList>
    </citation>
    <scope>IDENTIFICATION</scope>
    <source>
        <tissue evidence="8">Gonad</tissue>
    </source>
</reference>
<name>A0A6P4YLI6_BRABE</name>
<dbReference type="PANTHER" id="PTHR31129">
    <property type="entry name" value="GLYCOPROTEIN HORMONE ALPHA-2"/>
    <property type="match status" value="1"/>
</dbReference>
<dbReference type="Proteomes" id="UP000515135">
    <property type="component" value="Unplaced"/>
</dbReference>
<keyword evidence="3 5" id="KW-0732">Signal</keyword>
<feature type="domain" description="DAN" evidence="6">
    <location>
        <begin position="58"/>
        <end position="152"/>
    </location>
</feature>
<protein>
    <submittedName>
        <fullName evidence="8">Glycoprotein hormone alpha-2-like</fullName>
    </submittedName>
</protein>
<dbReference type="GeneID" id="109470695"/>
<dbReference type="InterPro" id="IPR029034">
    <property type="entry name" value="Cystine-knot_cytokine"/>
</dbReference>
<feature type="chain" id="PRO_5028415373" evidence="5">
    <location>
        <begin position="22"/>
        <end position="158"/>
    </location>
</feature>
<keyword evidence="2" id="KW-0964">Secreted</keyword>
<dbReference type="OrthoDB" id="6421717at2759"/>
<comment type="subcellular location">
    <subcellularLocation>
        <location evidence="1">Secreted</location>
    </subcellularLocation>
</comment>
<evidence type="ECO:0000313" key="7">
    <source>
        <dbReference type="Proteomes" id="UP000515135"/>
    </source>
</evidence>
<dbReference type="Gene3D" id="2.10.90.10">
    <property type="entry name" value="Cystine-knot cytokines"/>
    <property type="match status" value="1"/>
</dbReference>
<keyword evidence="4" id="KW-1015">Disulfide bond</keyword>
<dbReference type="FunFam" id="2.10.90.10:FF:000049">
    <property type="entry name" value="Glycoprotein hormone alpha 2"/>
    <property type="match status" value="1"/>
</dbReference>
<dbReference type="KEGG" id="bbel:109470695"/>
<dbReference type="InterPro" id="IPR004133">
    <property type="entry name" value="DAN_dom"/>
</dbReference>
<dbReference type="GO" id="GO:0005615">
    <property type="term" value="C:extracellular space"/>
    <property type="evidence" value="ECO:0007669"/>
    <property type="project" value="TreeGrafter"/>
</dbReference>
<accession>A0A6P4YLI6</accession>
<dbReference type="AlphaFoldDB" id="A0A6P4YLI6"/>
<dbReference type="RefSeq" id="XP_019625283.1">
    <property type="nucleotide sequence ID" value="XM_019769724.1"/>
</dbReference>
<gene>
    <name evidence="8" type="primary">LOC109470695</name>
</gene>
<proteinExistence type="predicted"/>
<evidence type="ECO:0000256" key="3">
    <source>
        <dbReference type="ARBA" id="ARBA00022729"/>
    </source>
</evidence>